<reference evidence="1" key="1">
    <citation type="journal article" date="2023" name="Mol. Phylogenet. Evol.">
        <title>Genome-scale phylogeny and comparative genomics of the fungal order Sordariales.</title>
        <authorList>
            <person name="Hensen N."/>
            <person name="Bonometti L."/>
            <person name="Westerberg I."/>
            <person name="Brannstrom I.O."/>
            <person name="Guillou S."/>
            <person name="Cros-Aarteil S."/>
            <person name="Calhoun S."/>
            <person name="Haridas S."/>
            <person name="Kuo A."/>
            <person name="Mondo S."/>
            <person name="Pangilinan J."/>
            <person name="Riley R."/>
            <person name="LaButti K."/>
            <person name="Andreopoulos B."/>
            <person name="Lipzen A."/>
            <person name="Chen C."/>
            <person name="Yan M."/>
            <person name="Daum C."/>
            <person name="Ng V."/>
            <person name="Clum A."/>
            <person name="Steindorff A."/>
            <person name="Ohm R.A."/>
            <person name="Martin F."/>
            <person name="Silar P."/>
            <person name="Natvig D.O."/>
            <person name="Lalanne C."/>
            <person name="Gautier V."/>
            <person name="Ament-Velasquez S.L."/>
            <person name="Kruys A."/>
            <person name="Hutchinson M.I."/>
            <person name="Powell A.J."/>
            <person name="Barry K."/>
            <person name="Miller A.N."/>
            <person name="Grigoriev I.V."/>
            <person name="Debuchy R."/>
            <person name="Gladieux P."/>
            <person name="Hiltunen Thoren M."/>
            <person name="Johannesson H."/>
        </authorList>
    </citation>
    <scope>NUCLEOTIDE SEQUENCE</scope>
    <source>
        <strain evidence="1">CBS 757.83</strain>
    </source>
</reference>
<name>A0AAN6PXS5_9PEZI</name>
<evidence type="ECO:0000313" key="1">
    <source>
        <dbReference type="EMBL" id="KAK4099066.1"/>
    </source>
</evidence>
<evidence type="ECO:0000313" key="2">
    <source>
        <dbReference type="Proteomes" id="UP001305647"/>
    </source>
</evidence>
<comment type="caution">
    <text evidence="1">The sequence shown here is derived from an EMBL/GenBank/DDBJ whole genome shotgun (WGS) entry which is preliminary data.</text>
</comment>
<organism evidence="1 2">
    <name type="scientific">Parathielavia hyrcaniae</name>
    <dbReference type="NCBI Taxonomy" id="113614"/>
    <lineage>
        <taxon>Eukaryota</taxon>
        <taxon>Fungi</taxon>
        <taxon>Dikarya</taxon>
        <taxon>Ascomycota</taxon>
        <taxon>Pezizomycotina</taxon>
        <taxon>Sordariomycetes</taxon>
        <taxon>Sordariomycetidae</taxon>
        <taxon>Sordariales</taxon>
        <taxon>Chaetomiaceae</taxon>
        <taxon>Parathielavia</taxon>
    </lineage>
</organism>
<gene>
    <name evidence="1" type="ORF">N658DRAFT_204621</name>
</gene>
<accession>A0AAN6PXS5</accession>
<reference evidence="1" key="2">
    <citation type="submission" date="2023-05" db="EMBL/GenBank/DDBJ databases">
        <authorList>
            <consortium name="Lawrence Berkeley National Laboratory"/>
            <person name="Steindorff A."/>
            <person name="Hensen N."/>
            <person name="Bonometti L."/>
            <person name="Westerberg I."/>
            <person name="Brannstrom I.O."/>
            <person name="Guillou S."/>
            <person name="Cros-Aarteil S."/>
            <person name="Calhoun S."/>
            <person name="Haridas S."/>
            <person name="Kuo A."/>
            <person name="Mondo S."/>
            <person name="Pangilinan J."/>
            <person name="Riley R."/>
            <person name="Labutti K."/>
            <person name="Andreopoulos B."/>
            <person name="Lipzen A."/>
            <person name="Chen C."/>
            <person name="Yanf M."/>
            <person name="Daum C."/>
            <person name="Ng V."/>
            <person name="Clum A."/>
            <person name="Ohm R."/>
            <person name="Martin F."/>
            <person name="Silar P."/>
            <person name="Natvig D."/>
            <person name="Lalanne C."/>
            <person name="Gautier V."/>
            <person name="Ament-Velasquez S.L."/>
            <person name="Kruys A."/>
            <person name="Hutchinson M.I."/>
            <person name="Powell A.J."/>
            <person name="Barry K."/>
            <person name="Miller A.N."/>
            <person name="Grigoriev I.V."/>
            <person name="Debuchy R."/>
            <person name="Gladieux P."/>
            <person name="Thoren M.H."/>
            <person name="Johannesson H."/>
        </authorList>
    </citation>
    <scope>NUCLEOTIDE SEQUENCE</scope>
    <source>
        <strain evidence="1">CBS 757.83</strain>
    </source>
</reference>
<dbReference type="AlphaFoldDB" id="A0AAN6PXS5"/>
<proteinExistence type="predicted"/>
<dbReference type="EMBL" id="MU863653">
    <property type="protein sequence ID" value="KAK4099066.1"/>
    <property type="molecule type" value="Genomic_DNA"/>
</dbReference>
<protein>
    <submittedName>
        <fullName evidence="1">Uncharacterized protein</fullName>
    </submittedName>
</protein>
<keyword evidence="2" id="KW-1185">Reference proteome</keyword>
<sequence>MVMTASHQEVDAKVFGAEHVVFRPLDVRHPDSPLASHLGAIPWSIRNFMTRIAILQRLVQISERLRKHRSKHLLFGTSPAWRFQLLLRASPTFAVCRLCQHGRLLCAPYPMPSPGLGFQVWPLEAASLASFGACYRQPAFWLHSFCFILPTNLYWRVCSSAVLPTSVPSGTWYRDYPASGNTFRRKES</sequence>
<dbReference type="Proteomes" id="UP001305647">
    <property type="component" value="Unassembled WGS sequence"/>
</dbReference>